<reference evidence="2" key="1">
    <citation type="journal article" date="2013" name="Mol. Plant Microbe Interact.">
        <title>Global aspects of pacC regulation of pathogenicity genes in Colletotrichum gloeosporioides as revealed by transcriptome analysis.</title>
        <authorList>
            <person name="Alkan N."/>
            <person name="Meng X."/>
            <person name="Friedlander G."/>
            <person name="Reuveni E."/>
            <person name="Sukno S."/>
            <person name="Sherman A."/>
            <person name="Thon M."/>
            <person name="Fluhr R."/>
            <person name="Prusky D."/>
        </authorList>
    </citation>
    <scope>NUCLEOTIDE SEQUENCE [LARGE SCALE GENOMIC DNA]</scope>
    <source>
        <strain evidence="2">Cg-14</strain>
    </source>
</reference>
<name>T0KVQ6_COLGC</name>
<comment type="caution">
    <text evidence="1">The sequence shown here is derived from an EMBL/GenBank/DDBJ whole genome shotgun (WGS) entry which is preliminary data.</text>
</comment>
<proteinExistence type="predicted"/>
<evidence type="ECO:0000313" key="2">
    <source>
        <dbReference type="Proteomes" id="UP000015530"/>
    </source>
</evidence>
<organism evidence="1 2">
    <name type="scientific">Colletotrichum gloeosporioides (strain Cg-14)</name>
    <name type="common">Anthracnose fungus</name>
    <name type="synonym">Glomerella cingulata</name>
    <dbReference type="NCBI Taxonomy" id="1237896"/>
    <lineage>
        <taxon>Eukaryota</taxon>
        <taxon>Fungi</taxon>
        <taxon>Dikarya</taxon>
        <taxon>Ascomycota</taxon>
        <taxon>Pezizomycotina</taxon>
        <taxon>Sordariomycetes</taxon>
        <taxon>Hypocreomycetidae</taxon>
        <taxon>Glomerellales</taxon>
        <taxon>Glomerellaceae</taxon>
        <taxon>Colletotrichum</taxon>
        <taxon>Colletotrichum gloeosporioides species complex</taxon>
    </lineage>
</organism>
<dbReference type="EMBL" id="AMYD01004290">
    <property type="protein sequence ID" value="EQB43411.1"/>
    <property type="molecule type" value="Genomic_DNA"/>
</dbReference>
<dbReference type="Proteomes" id="UP000015530">
    <property type="component" value="Unassembled WGS sequence"/>
</dbReference>
<dbReference type="HOGENOM" id="CLU_2558167_0_0_1"/>
<sequence length="82" mass="8697">MALKDGKISCAETSAAAVVAAQRGQGFTVNKQPSPRQLAAAIRALHAPCPLPTAALPISVLSVLSARPWRSKQQWQQRSGCF</sequence>
<evidence type="ECO:0000313" key="1">
    <source>
        <dbReference type="EMBL" id="EQB43411.1"/>
    </source>
</evidence>
<protein>
    <submittedName>
        <fullName evidence="1">Uncharacterized protein</fullName>
    </submittedName>
</protein>
<dbReference type="AlphaFoldDB" id="T0KVQ6"/>
<gene>
    <name evidence="1" type="ORF">CGLO_17933</name>
</gene>
<accession>T0KVQ6</accession>